<keyword evidence="8" id="KW-0378">Hydrolase</keyword>
<feature type="compositionally biased region" description="Basic residues" evidence="14">
    <location>
        <begin position="139"/>
        <end position="149"/>
    </location>
</feature>
<gene>
    <name evidence="16" type="ORF">RB653_001259</name>
</gene>
<dbReference type="GO" id="GO:0006302">
    <property type="term" value="P:double-strand break repair"/>
    <property type="evidence" value="ECO:0007669"/>
    <property type="project" value="TreeGrafter"/>
</dbReference>
<dbReference type="GO" id="GO:0046872">
    <property type="term" value="F:metal ion binding"/>
    <property type="evidence" value="ECO:0007669"/>
    <property type="project" value="UniProtKB-KW"/>
</dbReference>
<evidence type="ECO:0000256" key="5">
    <source>
        <dbReference type="ARBA" id="ARBA00022723"/>
    </source>
</evidence>
<dbReference type="InterPro" id="IPR033310">
    <property type="entry name" value="Mms4/EME1/EME2"/>
</dbReference>
<feature type="compositionally biased region" description="Polar residues" evidence="14">
    <location>
        <begin position="179"/>
        <end position="190"/>
    </location>
</feature>
<protein>
    <recommendedName>
        <fullName evidence="15">ERCC4 domain-containing protein</fullName>
    </recommendedName>
</protein>
<dbReference type="Gene3D" id="3.40.50.10130">
    <property type="match status" value="1"/>
</dbReference>
<evidence type="ECO:0000256" key="1">
    <source>
        <dbReference type="ARBA" id="ARBA00001946"/>
    </source>
</evidence>
<evidence type="ECO:0000259" key="15">
    <source>
        <dbReference type="Pfam" id="PF02732"/>
    </source>
</evidence>
<evidence type="ECO:0000256" key="13">
    <source>
        <dbReference type="ARBA" id="ARBA00023254"/>
    </source>
</evidence>
<reference evidence="16 17" key="1">
    <citation type="submission" date="2023-11" db="EMBL/GenBank/DDBJ databases">
        <title>Dfirmibasis_genome.</title>
        <authorList>
            <person name="Edelbroek B."/>
            <person name="Kjellin J."/>
            <person name="Jerlstrom-Hultqvist J."/>
            <person name="Soderbom F."/>
        </authorList>
    </citation>
    <scope>NUCLEOTIDE SEQUENCE [LARGE SCALE GENOMIC DNA]</scope>
    <source>
        <strain evidence="16 17">TNS-C-14</strain>
    </source>
</reference>
<dbReference type="InterPro" id="IPR042530">
    <property type="entry name" value="EME1/EME2_C"/>
</dbReference>
<keyword evidence="11" id="KW-0234">DNA repair</keyword>
<evidence type="ECO:0000256" key="11">
    <source>
        <dbReference type="ARBA" id="ARBA00023204"/>
    </source>
</evidence>
<dbReference type="Pfam" id="PF21292">
    <property type="entry name" value="EME1-MUS81_C"/>
    <property type="match status" value="1"/>
</dbReference>
<comment type="similarity">
    <text evidence="3">Belongs to the EME1/MMS4 family.</text>
</comment>
<feature type="region of interest" description="Disordered" evidence="14">
    <location>
        <begin position="61"/>
        <end position="86"/>
    </location>
</feature>
<comment type="subcellular location">
    <subcellularLocation>
        <location evidence="2">Nucleus</location>
    </subcellularLocation>
</comment>
<dbReference type="PANTHER" id="PTHR21077">
    <property type="entry name" value="EME1 PROTEIN"/>
    <property type="match status" value="1"/>
</dbReference>
<accession>A0AAN7TWL8</accession>
<dbReference type="FunFam" id="3.40.50.10130:FF:000032">
    <property type="entry name" value="Uncharacterized protein"/>
    <property type="match status" value="1"/>
</dbReference>
<dbReference type="GO" id="GO:0031573">
    <property type="term" value="P:mitotic intra-S DNA damage checkpoint signaling"/>
    <property type="evidence" value="ECO:0007669"/>
    <property type="project" value="TreeGrafter"/>
</dbReference>
<dbReference type="AlphaFoldDB" id="A0AAN7TWL8"/>
<sequence length="571" mass="64920">MSQRDIIAIESSEEEEDIYKTNKKPFTRTTAQNLNFNLDSSEGEDDLKFQTFLIEEEKKKKALEEKKKSNKTNNSSGGKRFESLTINKKQRVDSNINIGNDSHVVDLDDEDDYNNNNDNNNLNLNFNDTYDNTTTQHPTIKKSSSKRKSKSSDESDNNNSNTSKSSNKKKRSTKENYQFDESNINNTNSMIDFNDDDDEISDSELDQEFKLDIKSKKSSTSSSTSTSGGKSKPSSSSSSKQKSTSKSIVKKRTPKPKKITKETCLAETFIIFDKNLESEIGIDDIKTQLESKTTNIEFVHSSIPFSIRFLRRYSNNDQHDSNGDQDINFNEDNKTIETYENFVILKYSAKMLTQLIQNNDLIEKINKVKRDNPTCNITLLIESLDSHLLQISKSISKQTIQRGLSDKNLNAITMNLPPTKVTIEKILVQIQMDFSITIRTIENRNDVVNFLSKSFQTIALLPLRSDDQLFEGFCADSIKKRRQTSLSDTWSNQLCQITGVSSNIARGIVSKYPTIATLLSFYGDSSSEQEKENLLKDVKIDQNRGTKNLGPVLSSKIYHIFSSKDPNRIIY</sequence>
<dbReference type="GO" id="GO:0008821">
    <property type="term" value="F:crossover junction DNA endonuclease activity"/>
    <property type="evidence" value="ECO:0007669"/>
    <property type="project" value="TreeGrafter"/>
</dbReference>
<dbReference type="FunFam" id="1.10.150.670:FF:000004">
    <property type="entry name" value="Crossover junction endonuclease EME1"/>
    <property type="match status" value="1"/>
</dbReference>
<evidence type="ECO:0000256" key="3">
    <source>
        <dbReference type="ARBA" id="ARBA00005313"/>
    </source>
</evidence>
<evidence type="ECO:0000256" key="6">
    <source>
        <dbReference type="ARBA" id="ARBA00022759"/>
    </source>
</evidence>
<keyword evidence="6" id="KW-0255">Endonuclease</keyword>
<keyword evidence="5" id="KW-0479">Metal-binding</keyword>
<dbReference type="Pfam" id="PF02732">
    <property type="entry name" value="ERCC4"/>
    <property type="match status" value="1"/>
</dbReference>
<feature type="domain" description="ERCC4" evidence="15">
    <location>
        <begin position="285"/>
        <end position="452"/>
    </location>
</feature>
<feature type="region of interest" description="Disordered" evidence="14">
    <location>
        <begin position="1"/>
        <end position="24"/>
    </location>
</feature>
<evidence type="ECO:0000256" key="7">
    <source>
        <dbReference type="ARBA" id="ARBA00022763"/>
    </source>
</evidence>
<dbReference type="GO" id="GO:0003677">
    <property type="term" value="F:DNA binding"/>
    <property type="evidence" value="ECO:0007669"/>
    <property type="project" value="InterPro"/>
</dbReference>
<feature type="compositionally biased region" description="Acidic residues" evidence="14">
    <location>
        <begin position="193"/>
        <end position="206"/>
    </location>
</feature>
<evidence type="ECO:0000256" key="14">
    <source>
        <dbReference type="SAM" id="MobiDB-lite"/>
    </source>
</evidence>
<evidence type="ECO:0000256" key="8">
    <source>
        <dbReference type="ARBA" id="ARBA00022801"/>
    </source>
</evidence>
<keyword evidence="9" id="KW-0460">Magnesium</keyword>
<evidence type="ECO:0000256" key="4">
    <source>
        <dbReference type="ARBA" id="ARBA00022722"/>
    </source>
</evidence>
<keyword evidence="10" id="KW-0233">DNA recombination</keyword>
<evidence type="ECO:0000313" key="16">
    <source>
        <dbReference type="EMBL" id="KAK5581229.1"/>
    </source>
</evidence>
<evidence type="ECO:0000256" key="9">
    <source>
        <dbReference type="ARBA" id="ARBA00022842"/>
    </source>
</evidence>
<evidence type="ECO:0000256" key="12">
    <source>
        <dbReference type="ARBA" id="ARBA00023242"/>
    </source>
</evidence>
<dbReference type="Proteomes" id="UP001344447">
    <property type="component" value="Unassembled WGS sequence"/>
</dbReference>
<dbReference type="GO" id="GO:0005634">
    <property type="term" value="C:nucleus"/>
    <property type="evidence" value="ECO:0007669"/>
    <property type="project" value="UniProtKB-SubCell"/>
</dbReference>
<organism evidence="16 17">
    <name type="scientific">Dictyostelium firmibasis</name>
    <dbReference type="NCBI Taxonomy" id="79012"/>
    <lineage>
        <taxon>Eukaryota</taxon>
        <taxon>Amoebozoa</taxon>
        <taxon>Evosea</taxon>
        <taxon>Eumycetozoa</taxon>
        <taxon>Dictyostelia</taxon>
        <taxon>Dictyosteliales</taxon>
        <taxon>Dictyosteliaceae</taxon>
        <taxon>Dictyostelium</taxon>
    </lineage>
</organism>
<keyword evidence="13" id="KW-0469">Meiosis</keyword>
<keyword evidence="12" id="KW-0539">Nucleus</keyword>
<dbReference type="GO" id="GO:0000712">
    <property type="term" value="P:resolution of meiotic recombination intermediates"/>
    <property type="evidence" value="ECO:0007669"/>
    <property type="project" value="TreeGrafter"/>
</dbReference>
<dbReference type="GO" id="GO:0048476">
    <property type="term" value="C:Holliday junction resolvase complex"/>
    <property type="evidence" value="ECO:0007669"/>
    <property type="project" value="InterPro"/>
</dbReference>
<evidence type="ECO:0000256" key="2">
    <source>
        <dbReference type="ARBA" id="ARBA00004123"/>
    </source>
</evidence>
<dbReference type="InterPro" id="IPR006166">
    <property type="entry name" value="ERCC4_domain"/>
</dbReference>
<dbReference type="PANTHER" id="PTHR21077:SF5">
    <property type="entry name" value="CROSSOVER JUNCTION ENDONUCLEASE MMS4"/>
    <property type="match status" value="1"/>
</dbReference>
<dbReference type="GO" id="GO:0031297">
    <property type="term" value="P:replication fork processing"/>
    <property type="evidence" value="ECO:0007669"/>
    <property type="project" value="TreeGrafter"/>
</dbReference>
<comment type="cofactor">
    <cofactor evidence="1">
        <name>Mg(2+)</name>
        <dbReference type="ChEBI" id="CHEBI:18420"/>
    </cofactor>
</comment>
<dbReference type="EMBL" id="JAVFKY010000002">
    <property type="protein sequence ID" value="KAK5581229.1"/>
    <property type="molecule type" value="Genomic_DNA"/>
</dbReference>
<evidence type="ECO:0000313" key="17">
    <source>
        <dbReference type="Proteomes" id="UP001344447"/>
    </source>
</evidence>
<feature type="compositionally biased region" description="Low complexity" evidence="14">
    <location>
        <begin position="1"/>
        <end position="10"/>
    </location>
</feature>
<dbReference type="Gene3D" id="1.10.150.670">
    <property type="entry name" value="Crossover junction endonuclease EME1, DNA-binding domain"/>
    <property type="match status" value="1"/>
</dbReference>
<feature type="region of interest" description="Disordered" evidence="14">
    <location>
        <begin position="107"/>
        <end position="257"/>
    </location>
</feature>
<keyword evidence="4" id="KW-0540">Nuclease</keyword>
<feature type="compositionally biased region" description="Low complexity" evidence="14">
    <location>
        <begin position="114"/>
        <end position="135"/>
    </location>
</feature>
<evidence type="ECO:0000256" key="10">
    <source>
        <dbReference type="ARBA" id="ARBA00023172"/>
    </source>
</evidence>
<keyword evidence="7" id="KW-0227">DNA damage</keyword>
<keyword evidence="17" id="KW-1185">Reference proteome</keyword>
<feature type="compositionally biased region" description="Basic residues" evidence="14">
    <location>
        <begin position="248"/>
        <end position="257"/>
    </location>
</feature>
<proteinExistence type="inferred from homology"/>
<feature type="compositionally biased region" description="Low complexity" evidence="14">
    <location>
        <begin position="218"/>
        <end position="247"/>
    </location>
</feature>
<comment type="caution">
    <text evidence="16">The sequence shown here is derived from an EMBL/GenBank/DDBJ whole genome shotgun (WGS) entry which is preliminary data.</text>
</comment>
<name>A0AAN7TWL8_9MYCE</name>